<feature type="compositionally biased region" description="Polar residues" evidence="6">
    <location>
        <begin position="151"/>
        <end position="170"/>
    </location>
</feature>
<dbReference type="PANTHER" id="PTHR11610">
    <property type="entry name" value="LIPASE"/>
    <property type="match status" value="1"/>
</dbReference>
<sequence>MNPLGVVCVVACLMAGALATPSSSRQNSLKPAQWLKPSELESTPSLDELSLEQLENMPLEKGAKLMRKLYHLSQINHGVQPAFVPSPSNIPVYIFGSHGEKETSNLKDYVQTAKDMPRFGQQEVTVFVTGLPESLEKAKKTNTKFIQAYVQRNSQKPQSPEGENNSNWESNKPVGGHLVVIDLGHTITNVQRYAALDVDETGKMLAKSFVELTNECVPLDNIHVIGQGVAANACGVAGKVFKALTTHKLDRITALDPASQMAKDPKVLTGLARGDAKFVDAIHTSALALGTTRRVGDVDFFPNGPSTGCPGAHNVFDAQLQATRYYTETVFPGNERNFPAVKANCFKEYKNKQGYGKRAYMGINTARDVSGDYMLEVNDQSPYGQRTPANQQKSPHGAHNRNYDY</sequence>
<keyword evidence="4 7" id="KW-0732">Signal</keyword>
<feature type="region of interest" description="Disordered" evidence="6">
    <location>
        <begin position="151"/>
        <end position="171"/>
    </location>
</feature>
<dbReference type="Pfam" id="PF00151">
    <property type="entry name" value="Lipase"/>
    <property type="match status" value="1"/>
</dbReference>
<dbReference type="EnsemblMetazoa" id="MDOA010755-RA">
    <property type="protein sequence ID" value="MDOA010755-PA"/>
    <property type="gene ID" value="MDOA010755"/>
</dbReference>
<dbReference type="AlphaFoldDB" id="A0A1I8N256"/>
<dbReference type="Gene3D" id="3.40.50.1820">
    <property type="entry name" value="alpha/beta hydrolase"/>
    <property type="match status" value="1"/>
</dbReference>
<dbReference type="PANTHER" id="PTHR11610:SF149">
    <property type="entry name" value="FI01450P-RELATED"/>
    <property type="match status" value="1"/>
</dbReference>
<dbReference type="InterPro" id="IPR000734">
    <property type="entry name" value="TAG_lipase"/>
</dbReference>
<feature type="signal peptide" evidence="7">
    <location>
        <begin position="1"/>
        <end position="19"/>
    </location>
</feature>
<gene>
    <name evidence="9" type="primary">101889640</name>
</gene>
<dbReference type="GO" id="GO:0017171">
    <property type="term" value="F:serine hydrolase activity"/>
    <property type="evidence" value="ECO:0007669"/>
    <property type="project" value="TreeGrafter"/>
</dbReference>
<dbReference type="InterPro" id="IPR013818">
    <property type="entry name" value="Lipase"/>
</dbReference>
<evidence type="ECO:0000256" key="1">
    <source>
        <dbReference type="ARBA" id="ARBA00004613"/>
    </source>
</evidence>
<evidence type="ECO:0000256" key="6">
    <source>
        <dbReference type="SAM" id="MobiDB-lite"/>
    </source>
</evidence>
<organism evidence="9">
    <name type="scientific">Musca domestica</name>
    <name type="common">House fly</name>
    <dbReference type="NCBI Taxonomy" id="7370"/>
    <lineage>
        <taxon>Eukaryota</taxon>
        <taxon>Metazoa</taxon>
        <taxon>Ecdysozoa</taxon>
        <taxon>Arthropoda</taxon>
        <taxon>Hexapoda</taxon>
        <taxon>Insecta</taxon>
        <taxon>Pterygota</taxon>
        <taxon>Neoptera</taxon>
        <taxon>Endopterygota</taxon>
        <taxon>Diptera</taxon>
        <taxon>Brachycera</taxon>
        <taxon>Muscomorpha</taxon>
        <taxon>Muscoidea</taxon>
        <taxon>Muscidae</taxon>
        <taxon>Musca</taxon>
    </lineage>
</organism>
<feature type="chain" id="PRO_5044561152" description="Lipase domain-containing protein" evidence="7">
    <location>
        <begin position="20"/>
        <end position="405"/>
    </location>
</feature>
<protein>
    <recommendedName>
        <fullName evidence="8">Lipase domain-containing protein</fullName>
    </recommendedName>
</protein>
<feature type="compositionally biased region" description="Polar residues" evidence="6">
    <location>
        <begin position="378"/>
        <end position="394"/>
    </location>
</feature>
<dbReference type="SUPFAM" id="SSF53474">
    <property type="entry name" value="alpha/beta-Hydrolases"/>
    <property type="match status" value="1"/>
</dbReference>
<evidence type="ECO:0000256" key="4">
    <source>
        <dbReference type="ARBA" id="ARBA00022729"/>
    </source>
</evidence>
<name>A0A1I8N256_MUSDO</name>
<proteinExistence type="inferred from homology"/>
<accession>A0A1I8N256</accession>
<comment type="similarity">
    <text evidence="2 5">Belongs to the AB hydrolase superfamily. Lipase family.</text>
</comment>
<comment type="subcellular location">
    <subcellularLocation>
        <location evidence="1">Secreted</location>
    </subcellularLocation>
</comment>
<dbReference type="eggNOG" id="ENOG502SRF1">
    <property type="taxonomic scope" value="Eukaryota"/>
</dbReference>
<dbReference type="VEuPathDB" id="VectorBase:MDOA010755"/>
<feature type="region of interest" description="Disordered" evidence="6">
    <location>
        <begin position="378"/>
        <end position="405"/>
    </location>
</feature>
<evidence type="ECO:0000259" key="8">
    <source>
        <dbReference type="Pfam" id="PF00151"/>
    </source>
</evidence>
<dbReference type="InterPro" id="IPR029058">
    <property type="entry name" value="AB_hydrolase_fold"/>
</dbReference>
<evidence type="ECO:0000256" key="7">
    <source>
        <dbReference type="SAM" id="SignalP"/>
    </source>
</evidence>
<feature type="domain" description="Lipase" evidence="8">
    <location>
        <begin position="127"/>
        <end position="383"/>
    </location>
</feature>
<dbReference type="STRING" id="7370.A0A1I8N256"/>
<evidence type="ECO:0000313" key="9">
    <source>
        <dbReference type="EnsemblMetazoa" id="MDOA010755-PA"/>
    </source>
</evidence>
<dbReference type="KEGG" id="mde:101889640"/>
<dbReference type="GO" id="GO:0016042">
    <property type="term" value="P:lipid catabolic process"/>
    <property type="evidence" value="ECO:0007669"/>
    <property type="project" value="TreeGrafter"/>
</dbReference>
<dbReference type="OrthoDB" id="6770740at2759"/>
<evidence type="ECO:0000256" key="2">
    <source>
        <dbReference type="ARBA" id="ARBA00010701"/>
    </source>
</evidence>
<reference evidence="9" key="1">
    <citation type="submission" date="2020-05" db="UniProtKB">
        <authorList>
            <consortium name="EnsemblMetazoa"/>
        </authorList>
    </citation>
    <scope>IDENTIFICATION</scope>
    <source>
        <strain evidence="9">Aabys</strain>
    </source>
</reference>
<evidence type="ECO:0000256" key="5">
    <source>
        <dbReference type="RuleBase" id="RU004262"/>
    </source>
</evidence>
<dbReference type="GO" id="GO:0005615">
    <property type="term" value="C:extracellular space"/>
    <property type="evidence" value="ECO:0007669"/>
    <property type="project" value="TreeGrafter"/>
</dbReference>
<keyword evidence="3" id="KW-0964">Secreted</keyword>
<dbReference type="VEuPathDB" id="VectorBase:MDOMA2_009349"/>
<evidence type="ECO:0000256" key="3">
    <source>
        <dbReference type="ARBA" id="ARBA00022525"/>
    </source>
</evidence>
<dbReference type="GO" id="GO:0016298">
    <property type="term" value="F:lipase activity"/>
    <property type="evidence" value="ECO:0007669"/>
    <property type="project" value="InterPro"/>
</dbReference>